<dbReference type="Pfam" id="PF00454">
    <property type="entry name" value="PI3_PI4_kinase"/>
    <property type="match status" value="1"/>
</dbReference>
<feature type="compositionally biased region" description="Low complexity" evidence="5">
    <location>
        <begin position="280"/>
        <end position="292"/>
    </location>
</feature>
<dbReference type="FunFam" id="1.10.1070.11:FF:000016">
    <property type="entry name" value="PIK1p Phosphatidylinositol 4-kinase"/>
    <property type="match status" value="1"/>
</dbReference>
<feature type="region of interest" description="Disordered" evidence="5">
    <location>
        <begin position="270"/>
        <end position="307"/>
    </location>
</feature>
<dbReference type="EC" id="2.7.1.67" evidence="2"/>
<dbReference type="GO" id="GO:0016020">
    <property type="term" value="C:membrane"/>
    <property type="evidence" value="ECO:0007669"/>
    <property type="project" value="TreeGrafter"/>
</dbReference>
<evidence type="ECO:0000259" key="7">
    <source>
        <dbReference type="PROSITE" id="PS50290"/>
    </source>
</evidence>
<dbReference type="InterPro" id="IPR018936">
    <property type="entry name" value="PI3/4_kinase_CS"/>
</dbReference>
<keyword evidence="3" id="KW-0808">Transferase</keyword>
<evidence type="ECO:0000313" key="9">
    <source>
        <dbReference type="Proteomes" id="UP000736335"/>
    </source>
</evidence>
<dbReference type="SMART" id="SM00146">
    <property type="entry name" value="PI3Kc"/>
    <property type="match status" value="1"/>
</dbReference>
<protein>
    <recommendedName>
        <fullName evidence="2">1-phosphatidylinositol 4-kinase</fullName>
        <ecNumber evidence="2">2.7.1.67</ecNumber>
    </recommendedName>
</protein>
<keyword evidence="6" id="KW-1133">Transmembrane helix</keyword>
<dbReference type="Proteomes" id="UP000736335">
    <property type="component" value="Unassembled WGS sequence"/>
</dbReference>
<keyword evidence="9" id="KW-1185">Reference proteome</keyword>
<evidence type="ECO:0000256" key="4">
    <source>
        <dbReference type="ARBA" id="ARBA00022777"/>
    </source>
</evidence>
<evidence type="ECO:0000256" key="3">
    <source>
        <dbReference type="ARBA" id="ARBA00022679"/>
    </source>
</evidence>
<dbReference type="InterPro" id="IPR000403">
    <property type="entry name" value="PI3/4_kinase_cat_dom"/>
</dbReference>
<evidence type="ECO:0000256" key="6">
    <source>
        <dbReference type="SAM" id="Phobius"/>
    </source>
</evidence>
<keyword evidence="6" id="KW-0472">Membrane</keyword>
<reference evidence="8" key="2">
    <citation type="submission" date="2020-11" db="EMBL/GenBank/DDBJ databases">
        <authorList>
            <consortium name="DOE Joint Genome Institute"/>
            <person name="Kuo A."/>
            <person name="Miyauchi S."/>
            <person name="Kiss E."/>
            <person name="Drula E."/>
            <person name="Kohler A."/>
            <person name="Sanchez-Garcia M."/>
            <person name="Andreopoulos B."/>
            <person name="Barry K.W."/>
            <person name="Bonito G."/>
            <person name="Buee M."/>
            <person name="Carver A."/>
            <person name="Chen C."/>
            <person name="Cichocki N."/>
            <person name="Clum A."/>
            <person name="Culley D."/>
            <person name="Crous P.W."/>
            <person name="Fauchery L."/>
            <person name="Girlanda M."/>
            <person name="Hayes R."/>
            <person name="Keri Z."/>
            <person name="Labutti K."/>
            <person name="Lipzen A."/>
            <person name="Lombard V."/>
            <person name="Magnuson J."/>
            <person name="Maillard F."/>
            <person name="Morin E."/>
            <person name="Murat C."/>
            <person name="Nolan M."/>
            <person name="Ohm R."/>
            <person name="Pangilinan J."/>
            <person name="Pereira M."/>
            <person name="Perotto S."/>
            <person name="Peter M."/>
            <person name="Riley R."/>
            <person name="Sitrit Y."/>
            <person name="Stielow B."/>
            <person name="Szollosi G."/>
            <person name="Zifcakova L."/>
            <person name="Stursova M."/>
            <person name="Spatafora J.W."/>
            <person name="Tedersoo L."/>
            <person name="Vaario L.-M."/>
            <person name="Yamada A."/>
            <person name="Yan M."/>
            <person name="Wang P."/>
            <person name="Xu J."/>
            <person name="Bruns T."/>
            <person name="Baldrian P."/>
            <person name="Vilgalys R."/>
            <person name="Henrissat B."/>
            <person name="Grigoriev I.V."/>
            <person name="Hibbett D."/>
            <person name="Nagy L.G."/>
            <person name="Martin F.M."/>
        </authorList>
    </citation>
    <scope>NUCLEOTIDE SEQUENCE</scope>
    <source>
        <strain evidence="8">UH-Tt-Lm1</strain>
    </source>
</reference>
<feature type="compositionally biased region" description="Polar residues" evidence="5">
    <location>
        <begin position="664"/>
        <end position="678"/>
    </location>
</feature>
<evidence type="ECO:0000256" key="2">
    <source>
        <dbReference type="ARBA" id="ARBA00012169"/>
    </source>
</evidence>
<dbReference type="PANTHER" id="PTHR10048:SF22">
    <property type="entry name" value="PHOSPHATIDYLINOSITOL 4-KINASE BETA"/>
    <property type="match status" value="1"/>
</dbReference>
<dbReference type="SUPFAM" id="SSF56112">
    <property type="entry name" value="Protein kinase-like (PK-like)"/>
    <property type="match status" value="1"/>
</dbReference>
<dbReference type="PANTHER" id="PTHR10048">
    <property type="entry name" value="PHOSPHATIDYLINOSITOL KINASE"/>
    <property type="match status" value="1"/>
</dbReference>
<dbReference type="Gene3D" id="3.30.1010.10">
    <property type="entry name" value="Phosphatidylinositol 3-kinase Catalytic Subunit, Chain A, domain 4"/>
    <property type="match status" value="1"/>
</dbReference>
<proteinExistence type="predicted"/>
<dbReference type="PROSITE" id="PS00916">
    <property type="entry name" value="PI3_4_KINASE_2"/>
    <property type="match status" value="1"/>
</dbReference>
<feature type="domain" description="PI3K/PI4K catalytic" evidence="7">
    <location>
        <begin position="744"/>
        <end position="1048"/>
    </location>
</feature>
<keyword evidence="4 8" id="KW-0418">Kinase</keyword>
<dbReference type="InterPro" id="IPR011009">
    <property type="entry name" value="Kinase-like_dom_sf"/>
</dbReference>
<keyword evidence="6" id="KW-0812">Transmembrane</keyword>
<dbReference type="GO" id="GO:0004430">
    <property type="term" value="F:1-phosphatidylinositol 4-kinase activity"/>
    <property type="evidence" value="ECO:0007669"/>
    <property type="project" value="UniProtKB-EC"/>
</dbReference>
<feature type="region of interest" description="Disordered" evidence="5">
    <location>
        <begin position="645"/>
        <end position="678"/>
    </location>
</feature>
<dbReference type="InterPro" id="IPR036940">
    <property type="entry name" value="PI3/4_kinase_cat_sf"/>
</dbReference>
<evidence type="ECO:0000256" key="1">
    <source>
        <dbReference type="ARBA" id="ARBA00001686"/>
    </source>
</evidence>
<dbReference type="OrthoDB" id="10264149at2759"/>
<organism evidence="8 9">
    <name type="scientific">Thelephora terrestris</name>
    <dbReference type="NCBI Taxonomy" id="56493"/>
    <lineage>
        <taxon>Eukaryota</taxon>
        <taxon>Fungi</taxon>
        <taxon>Dikarya</taxon>
        <taxon>Basidiomycota</taxon>
        <taxon>Agaricomycotina</taxon>
        <taxon>Agaricomycetes</taxon>
        <taxon>Thelephorales</taxon>
        <taxon>Thelephoraceae</taxon>
        <taxon>Thelephora</taxon>
    </lineage>
</organism>
<dbReference type="CDD" id="cd05168">
    <property type="entry name" value="PI4Kc_III_beta"/>
    <property type="match status" value="1"/>
</dbReference>
<feature type="transmembrane region" description="Helical" evidence="6">
    <location>
        <begin position="6"/>
        <end position="27"/>
    </location>
</feature>
<comment type="caution">
    <text evidence="8">The sequence shown here is derived from an EMBL/GenBank/DDBJ whole genome shotgun (WGS) entry which is preliminary data.</text>
</comment>
<dbReference type="PROSITE" id="PS50290">
    <property type="entry name" value="PI3_4_KINASE_3"/>
    <property type="match status" value="1"/>
</dbReference>
<feature type="region of interest" description="Disordered" evidence="5">
    <location>
        <begin position="202"/>
        <end position="231"/>
    </location>
</feature>
<dbReference type="GO" id="GO:0048015">
    <property type="term" value="P:phosphatidylinositol-mediated signaling"/>
    <property type="evidence" value="ECO:0007669"/>
    <property type="project" value="TreeGrafter"/>
</dbReference>
<name>A0A9P6HQA2_9AGAM</name>
<gene>
    <name evidence="8" type="ORF">BJ322DRAFT_76922</name>
</gene>
<dbReference type="InterPro" id="IPR057754">
    <property type="entry name" value="PI4-kinase_beta/PIK1_cat"/>
</dbReference>
<dbReference type="GO" id="GO:0005737">
    <property type="term" value="C:cytoplasm"/>
    <property type="evidence" value="ECO:0007669"/>
    <property type="project" value="TreeGrafter"/>
</dbReference>
<accession>A0A9P6HQA2</accession>
<evidence type="ECO:0000256" key="5">
    <source>
        <dbReference type="SAM" id="MobiDB-lite"/>
    </source>
</evidence>
<dbReference type="InterPro" id="IPR015433">
    <property type="entry name" value="PI3/4_kinase"/>
</dbReference>
<dbReference type="EMBL" id="WIUZ02000001">
    <property type="protein sequence ID" value="KAF9792789.1"/>
    <property type="molecule type" value="Genomic_DNA"/>
</dbReference>
<comment type="catalytic activity">
    <reaction evidence="1">
        <text>a 1,2-diacyl-sn-glycero-3-phospho-(1D-myo-inositol) + ATP = a 1,2-diacyl-sn-glycero-3-phospho-(1D-myo-inositol 4-phosphate) + ADP + H(+)</text>
        <dbReference type="Rhea" id="RHEA:19877"/>
        <dbReference type="ChEBI" id="CHEBI:15378"/>
        <dbReference type="ChEBI" id="CHEBI:30616"/>
        <dbReference type="ChEBI" id="CHEBI:57880"/>
        <dbReference type="ChEBI" id="CHEBI:58178"/>
        <dbReference type="ChEBI" id="CHEBI:456216"/>
        <dbReference type="EC" id="2.7.1.67"/>
    </reaction>
</comment>
<dbReference type="AlphaFoldDB" id="A0A9P6HQA2"/>
<feature type="compositionally biased region" description="Polar residues" evidence="5">
    <location>
        <begin position="204"/>
        <end position="215"/>
    </location>
</feature>
<dbReference type="Gene3D" id="1.10.1070.11">
    <property type="entry name" value="Phosphatidylinositol 3-/4-kinase, catalytic domain"/>
    <property type="match status" value="1"/>
</dbReference>
<dbReference type="GO" id="GO:0046854">
    <property type="term" value="P:phosphatidylinositol phosphate biosynthetic process"/>
    <property type="evidence" value="ECO:0007669"/>
    <property type="project" value="InterPro"/>
</dbReference>
<feature type="region of interest" description="Disordered" evidence="5">
    <location>
        <begin position="467"/>
        <end position="487"/>
    </location>
</feature>
<sequence length="1064" mass="118113">MSHALLLRLFLAPSFFTVHVALQYLALYSDNIGITYYLTRRLNEIDPRELRDVWGFICHLLVTKPSKSRALECFVIDVAQRSTHIAMLTLWFMQASLKDLSANPTSQSFQVCQRVLTQCHEIIFGDLPTPGSSPYATLQLPFQSRFMRKKVRPLVQPALVGLAMVLAGAPGLPQLTPIMGQVAIEQGRAIEDGPEISGLEREFSQSSVTLPSTTNDDVDADVDAQPLPDSIQVEEPVLNASVANRLRRTTVGPSQTTPAFPLHLLSKPRLSYDPFGQEDPQPTNSPSQSTPSLITNRNHRPNTSSQGETLLQRYDQQSQMHLLRSHFCRTEIQFVLTLENISNRLLIIPKPARVSALRAELTALNHMLPAEVCVPLWCTSSDVPQGTDSIPQPHHRIVRIPPGESVVLNSAEHAPYLLILEVLHGDLDFSPTKRSNKDILRKIAIKESERKGASKDIVAFSATSNTTPTVAAERAKSQDPEGAGVSRSEVILDASDEQPLSALGIVIPPSPMTPTVLSPEGDDEEMDLVEQLYGPNESIRSRPMDLSESVVRPPAPKNRDLDLVAWSRSSSTPATPFPADIASHNIDTMPTALQTAFPPSTDLPGSSIANGGDLTLDDYSERMKTAAVMLAQLNANLAEIPHAVESSSQLPRRWLPGPSADGAESSNSNLAPASENQPSKRLRLQYVEARAIRERIMKEMMLLEEQRVQRMKEGGSSGEMFKFGMGSSNTAEDESIIRKELNKVDPSAIVFSESWANKKSRIRQNSPYGHTGIVSVFWLHDRPNKHSANWDCVSVIVKTGSDLRQEQLAVQLIQEFERIWKEENVQCWVRYFRILITGGSSGLVETITDAVSIHSIKKAEYAKRLAQGQLGHVSLLDHFISSYGDPSSAKFARAQRNFVKSLAGCSLITYLLQIKDRHNGNILLDREGHLVHIDFGFMLSNSPGNIGFEAAPFKFPLEYVEVLGGVDSEHYREFKRLFKDGFEAARKHCDRIVTMVELMQKDSSMPCFTAMGEQTAVQLRERFQQGLTHSLVAEHVDRLIETSLGSSWTRLYDSVSLYLRKCSC</sequence>
<feature type="compositionally biased region" description="Polar residues" evidence="5">
    <location>
        <begin position="293"/>
        <end position="307"/>
    </location>
</feature>
<reference evidence="8" key="1">
    <citation type="journal article" date="2020" name="Nat. Commun.">
        <title>Large-scale genome sequencing of mycorrhizal fungi provides insights into the early evolution of symbiotic traits.</title>
        <authorList>
            <person name="Miyauchi S."/>
            <person name="Kiss E."/>
            <person name="Kuo A."/>
            <person name="Drula E."/>
            <person name="Kohler A."/>
            <person name="Sanchez-Garcia M."/>
            <person name="Morin E."/>
            <person name="Andreopoulos B."/>
            <person name="Barry K.W."/>
            <person name="Bonito G."/>
            <person name="Buee M."/>
            <person name="Carver A."/>
            <person name="Chen C."/>
            <person name="Cichocki N."/>
            <person name="Clum A."/>
            <person name="Culley D."/>
            <person name="Crous P.W."/>
            <person name="Fauchery L."/>
            <person name="Girlanda M."/>
            <person name="Hayes R.D."/>
            <person name="Keri Z."/>
            <person name="LaButti K."/>
            <person name="Lipzen A."/>
            <person name="Lombard V."/>
            <person name="Magnuson J."/>
            <person name="Maillard F."/>
            <person name="Murat C."/>
            <person name="Nolan M."/>
            <person name="Ohm R.A."/>
            <person name="Pangilinan J."/>
            <person name="Pereira M.F."/>
            <person name="Perotto S."/>
            <person name="Peter M."/>
            <person name="Pfister S."/>
            <person name="Riley R."/>
            <person name="Sitrit Y."/>
            <person name="Stielow J.B."/>
            <person name="Szollosi G."/>
            <person name="Zifcakova L."/>
            <person name="Stursova M."/>
            <person name="Spatafora J.W."/>
            <person name="Tedersoo L."/>
            <person name="Vaario L.M."/>
            <person name="Yamada A."/>
            <person name="Yan M."/>
            <person name="Wang P."/>
            <person name="Xu J."/>
            <person name="Bruns T."/>
            <person name="Baldrian P."/>
            <person name="Vilgalys R."/>
            <person name="Dunand C."/>
            <person name="Henrissat B."/>
            <person name="Grigoriev I.V."/>
            <person name="Hibbett D."/>
            <person name="Nagy L.G."/>
            <person name="Martin F.M."/>
        </authorList>
    </citation>
    <scope>NUCLEOTIDE SEQUENCE</scope>
    <source>
        <strain evidence="8">UH-Tt-Lm1</strain>
    </source>
</reference>
<evidence type="ECO:0000313" key="8">
    <source>
        <dbReference type="EMBL" id="KAF9792789.1"/>
    </source>
</evidence>